<reference evidence="4" key="3">
    <citation type="submission" date="2016-02" db="EMBL/GenBank/DDBJ databases">
        <title>Draft genome of pathogenic Streptomyces sp. in Japan.</title>
        <authorList>
            <person name="Tomihama T."/>
            <person name="Ikenaga M."/>
            <person name="Sakai M."/>
            <person name="Okubo T."/>
            <person name="Ikeda S."/>
        </authorList>
    </citation>
    <scope>NUCLEOTIDE SEQUENCE [LARGE SCALE GENOMIC DNA]</scope>
    <source>
        <strain evidence="4">S58</strain>
    </source>
</reference>
<dbReference type="OrthoDB" id="3542505at2"/>
<dbReference type="SUPFAM" id="SSF52129">
    <property type="entry name" value="Caspase-like"/>
    <property type="match status" value="1"/>
</dbReference>
<organism evidence="3 4">
    <name type="scientific">Streptomyces scabiei</name>
    <dbReference type="NCBI Taxonomy" id="1930"/>
    <lineage>
        <taxon>Bacteria</taxon>
        <taxon>Bacillati</taxon>
        <taxon>Actinomycetota</taxon>
        <taxon>Actinomycetes</taxon>
        <taxon>Kitasatosporales</taxon>
        <taxon>Streptomycetaceae</taxon>
        <taxon>Streptomyces</taxon>
    </lineage>
</organism>
<accession>A0A100JWF5</accession>
<evidence type="ECO:0000256" key="1">
    <source>
        <dbReference type="SAM" id="MobiDB-lite"/>
    </source>
</evidence>
<reference evidence="4" key="1">
    <citation type="submission" date="2015-11" db="EMBL/GenBank/DDBJ databases">
        <authorList>
            <consortium name="Cross-ministerial Strategic Innovation Promotion Program (SIP) consortium"/>
            <person name="Tomihama T."/>
            <person name="Ikenaga M."/>
            <person name="Sakai M."/>
            <person name="Okubo T."/>
            <person name="Ikeda S."/>
        </authorList>
    </citation>
    <scope>NUCLEOTIDE SEQUENCE [LARGE SCALE GENOMIC DNA]</scope>
    <source>
        <strain evidence="4">S58</strain>
    </source>
</reference>
<comment type="caution">
    <text evidence="3">The sequence shown here is derived from an EMBL/GenBank/DDBJ whole genome shotgun (WGS) entry which is preliminary data.</text>
</comment>
<protein>
    <submittedName>
        <fullName evidence="3">Caspase domain protein</fullName>
    </submittedName>
</protein>
<dbReference type="InterPro" id="IPR029030">
    <property type="entry name" value="Caspase-like_dom_sf"/>
</dbReference>
<dbReference type="InterPro" id="IPR011600">
    <property type="entry name" value="Pept_C14_caspase"/>
</dbReference>
<evidence type="ECO:0000313" key="4">
    <source>
        <dbReference type="Proteomes" id="UP000067448"/>
    </source>
</evidence>
<dbReference type="Gene3D" id="3.40.50.1460">
    <property type="match status" value="1"/>
</dbReference>
<proteinExistence type="predicted"/>
<dbReference type="Pfam" id="PF00656">
    <property type="entry name" value="Peptidase_C14"/>
    <property type="match status" value="1"/>
</dbReference>
<dbReference type="GO" id="GO:0004197">
    <property type="term" value="F:cysteine-type endopeptidase activity"/>
    <property type="evidence" value="ECO:0007669"/>
    <property type="project" value="InterPro"/>
</dbReference>
<name>A0A100JWF5_STRSC</name>
<reference evidence="3 4" key="2">
    <citation type="journal article" date="2016" name="Genome Announc.">
        <title>Draft Genome Sequences of Streptomyces scabiei S58, Streptomyces turgidiscabies T45, and Streptomyces acidiscabies a10, the Pathogens of Potato Common Scab, Isolated in Japan.</title>
        <authorList>
            <person name="Tomihama T."/>
            <person name="Nishi Y."/>
            <person name="Sakai M."/>
            <person name="Ikenaga M."/>
            <person name="Okubo T."/>
            <person name="Ikeda S."/>
        </authorList>
    </citation>
    <scope>NUCLEOTIDE SEQUENCE [LARGE SCALE GENOMIC DNA]</scope>
    <source>
        <strain evidence="3 4">S58</strain>
    </source>
</reference>
<dbReference type="NCBIfam" id="NF047832">
    <property type="entry name" value="caspase_w_EACC1"/>
    <property type="match status" value="1"/>
</dbReference>
<feature type="domain" description="Peptidase C14 caspase" evidence="2">
    <location>
        <begin position="20"/>
        <end position="219"/>
    </location>
</feature>
<dbReference type="EMBL" id="BCMM01000047">
    <property type="protein sequence ID" value="GAQ66927.1"/>
    <property type="molecule type" value="Genomic_DNA"/>
</dbReference>
<feature type="region of interest" description="Disordered" evidence="1">
    <location>
        <begin position="737"/>
        <end position="769"/>
    </location>
</feature>
<evidence type="ECO:0000313" key="3">
    <source>
        <dbReference type="EMBL" id="GAQ66927.1"/>
    </source>
</evidence>
<dbReference type="GO" id="GO:0006508">
    <property type="term" value="P:proteolysis"/>
    <property type="evidence" value="ECO:0007669"/>
    <property type="project" value="InterPro"/>
</dbReference>
<dbReference type="Proteomes" id="UP000067448">
    <property type="component" value="Unassembled WGS sequence"/>
</dbReference>
<evidence type="ECO:0000259" key="2">
    <source>
        <dbReference type="Pfam" id="PF00656"/>
    </source>
</evidence>
<gene>
    <name evidence="3" type="ORF">SsS58_07367</name>
</gene>
<sequence>MNAQLPTPEKSRAVFIASGVFNNSAFTDLDAVVRTAETLKDRLRDPAVWGISNAHCRVIKAHEWTREEILKAVEADSEAAEDCFVLYFAGHGVNENGQLLLPLLYSTAGMPSSMLEFGHLMREVGKGRAQTKLALIDCCHAGLAMGDLPFEQHVAGEAPEGCYVIAACEANRTAKSPEDHEFTAFGGALISCLAKGGPSDQEFWTPAQLLTQIDGLLTAEKHPQPVTNGSPVGELPWVKNRRYEKPFKAADLSGPAASGDTRTPAQAEKVRYLGPDPLPLPIPFLGRDALLGKAHQLVHVGKVLPVTGREQVGKSALLTALVAEADSLRQLPLPPVVLEIEPSSAAESPLLEAIARALHQTLDDSELSATVEPRTDSLLGLVLPRQVKGRSLILVIKASHIDLTRPELRTELNELLKQDVFKRAAVIVETTDSVQIDGGLWRPFDVPALTPPDAQLLIRDWLTGENLVTDVEALELVGYDEIVRRPGIIERAVRLVSRQRRSGSFENFLAGLDTDSGTAQEVAPEEFDQALMEAAEPTIAGALERAWSTVGSADRTKGQAVLTVWGIVDELPLPVDVLQRVGLPKDALRVLFNEGVLVPWRPPTDSAPAAGRTPCLEVSPVSREALRTDLLRTVRPAAEAGADGALDDLDQRLTAAARLLGSAVLPDGKADGASEDVPHVIEVLRRATGWLDRHVPDVLAGLRYRLGLYVNSQYTDALLLPVAQTIDVVTPAELPSVPQETAAAPTAVAGSPHTGQDGAANGREARSGAVQPWERIDELYAAAGRLNLASRASAREANAGRIFLSVFEYAVSLLEACDEAAPWHVLRAVDQCGFHGARRLRVLAEIVPARERLARQLTAHNEDRTDFRLNHSLWSVSWTLNTAAAQIAADDKAGAGATLQLSERLLETLPPAPDARARQTRNWLSYRMAGLRRVTAVTADERRTALRSAYDLARENTLLAADMPERLQQWTHNLLTSGYSYAQETREDRERLNLAEETLSTLEDVWGPRDEWAMPLLAEAASFLRRVHARHADSELQYAGAREVLALLHDRDRGSGQGAGPVTAMGADNMIELAEAHAFLAYVQRERNEQSAARQSLRHGVQIARKAAKELPSTHAYKTWLRLLRTMQDWFGGGRGRTLLPEHAKAVEEIRRWLDSRQETRYGNQSMALLHLWCLDSDWRREGSLPVAAKELAPHTSWNTGRSPEQVRADQVNRARWNTLQAHERVYGPTWALYDARLRIRREYQRWSAIYGKHPHEVDHRPVWELLDKAEKLFPRNLDVMRARAFYHRYIWEYGEAARLHAEAARQERDGDRRRRGLVDASECLLSQALYQEGMTALERESALRTASEYLREVAGLHSQTHRVSLLSARIALELDRPVDWDLADSKFAELIGDNYVGNVGRYLNERRNRAAVETRGNAGIEVGDHADAGEWKKATDPQESFAVDDLLEEHFTDVDVLRSLGSLYLRRSILSAEHDPEAARASAWRAYNCFDGRRVMETALNGQEKVDTAFLRGQTITWAAELTASASPFPGESGRQRGWLHLAESRLQSARSRSAGSFHGLICTWDERLRALKSTLNDQ</sequence>
<dbReference type="RefSeq" id="WP_059084023.1">
    <property type="nucleotide sequence ID" value="NZ_BCMM01000047.1"/>
</dbReference>